<evidence type="ECO:0000313" key="3">
    <source>
        <dbReference type="Proteomes" id="UP001321473"/>
    </source>
</evidence>
<dbReference type="PANTHER" id="PTHR47679:SF2">
    <property type="entry name" value="C-TERMINAL OF ROC (COR) DOMAIN-CONTAINING PROTEIN"/>
    <property type="match status" value="1"/>
</dbReference>
<proteinExistence type="predicted"/>
<dbReference type="PANTHER" id="PTHR47679">
    <property type="entry name" value="PROTEIN TORNADO 1"/>
    <property type="match status" value="1"/>
</dbReference>
<feature type="domain" description="DUF4806" evidence="1">
    <location>
        <begin position="732"/>
        <end position="808"/>
    </location>
</feature>
<accession>A0AAQ4DGH1</accession>
<feature type="non-terminal residue" evidence="2">
    <location>
        <position position="811"/>
    </location>
</feature>
<comment type="caution">
    <text evidence="2">The sequence shown here is derived from an EMBL/GenBank/DDBJ whole genome shotgun (WGS) entry which is preliminary data.</text>
</comment>
<dbReference type="AlphaFoldDB" id="A0AAQ4DGH1"/>
<dbReference type="SUPFAM" id="SSF52047">
    <property type="entry name" value="RNI-like"/>
    <property type="match status" value="1"/>
</dbReference>
<dbReference type="InterPro" id="IPR032071">
    <property type="entry name" value="DUF4806"/>
</dbReference>
<name>A0AAQ4DGH1_AMBAM</name>
<dbReference type="Pfam" id="PF16064">
    <property type="entry name" value="DUF4806"/>
    <property type="match status" value="1"/>
</dbReference>
<gene>
    <name evidence="2" type="ORF">V5799_027172</name>
</gene>
<evidence type="ECO:0000313" key="2">
    <source>
        <dbReference type="EMBL" id="KAK8761561.1"/>
    </source>
</evidence>
<dbReference type="EMBL" id="JARKHS020030990">
    <property type="protein sequence ID" value="KAK8761561.1"/>
    <property type="molecule type" value="Genomic_DNA"/>
</dbReference>
<keyword evidence="3" id="KW-1185">Reference proteome</keyword>
<dbReference type="InterPro" id="IPR032675">
    <property type="entry name" value="LRR_dom_sf"/>
</dbReference>
<evidence type="ECO:0000259" key="1">
    <source>
        <dbReference type="Pfam" id="PF16064"/>
    </source>
</evidence>
<reference evidence="2 3" key="1">
    <citation type="journal article" date="2023" name="Arcadia Sci">
        <title>De novo assembly of a long-read Amblyomma americanum tick genome.</title>
        <authorList>
            <person name="Chou S."/>
            <person name="Poskanzer K.E."/>
            <person name="Rollins M."/>
            <person name="Thuy-Boun P.S."/>
        </authorList>
    </citation>
    <scope>NUCLEOTIDE SEQUENCE [LARGE SCALE GENOMIC DNA]</scope>
    <source>
        <strain evidence="2">F_SG_1</strain>
        <tissue evidence="2">Salivary glands</tissue>
    </source>
</reference>
<dbReference type="Proteomes" id="UP001321473">
    <property type="component" value="Unassembled WGS sequence"/>
</dbReference>
<dbReference type="Gene3D" id="3.80.10.10">
    <property type="entry name" value="Ribonuclease Inhibitor"/>
    <property type="match status" value="2"/>
</dbReference>
<sequence>MERLFLAGQMARRGPSQDPLSSNPTTSLRTCRICLGCVGGYTAPFTGEVLDCTLPCTGSKDRACQIIHRLSAWNDALLQGHYELRERARTRPELKLAFVAPRASLNDLEKLLKVATLLYILIKKHHCLTAVDVVIGRLKVYDALLCDALRDNEHIQSVTLLDFTPNRYAFKPFFSVIPSLKNLRHFQYTSDAEFRRAHLRALESTLEKTNALESLHISGLWNYDMDSTDILTAIAGYASLRELTLSFSFLEQTFDDCSDKFSKYLKNSGTLTTLSLEGDCDFRDACGKRVLRALRDNESILSLKVDEIFVDNEALDLIASVFAKNTVLRCFHIHPAYKCVIDEGGHCDRWLPSLTRNDTIEEMTLPFQIWRPPQWLEFFEVLSLKQRLKMITIGWAEMSVSDLKEFCVLICQSGAEERVTFNPAFDLSLCDNNFSLIRCKSFVDIEADCEDNAPQLQKLTAEVSAVSHVTSLTLSISPLPAEVDPLSPIASLIGATTTLKTLSLFVTATDKAANYTNVSWTATIESLSRNQSISNLHIDLNIVKAEDIEKLADVIRCSDNITRLGVTVEERMSDLFPKHLSRGIASNYTLVSVQFLDYTDPNAFAVTDTARRNSGLVARASQFRMGARLESLCTYTLQGAILTQYSIASQANLTCHGSLCRVPLKATLVHGCHNVLTHKGLHGLPRKATLVHGCHNVLIHPNYLGGLPRVTLVHCSHSVLGEVDVEEPAQYSYPLMTVNDVEEVEKSLKNSEAARKQLCKVLSHIGGTTVRNTTANMLKHLLHDSVGANYSLYGQKGKKALVSMVLFKVIV</sequence>
<protein>
    <recommendedName>
        <fullName evidence="1">DUF4806 domain-containing protein</fullName>
    </recommendedName>
</protein>
<organism evidence="2 3">
    <name type="scientific">Amblyomma americanum</name>
    <name type="common">Lone star tick</name>
    <dbReference type="NCBI Taxonomy" id="6943"/>
    <lineage>
        <taxon>Eukaryota</taxon>
        <taxon>Metazoa</taxon>
        <taxon>Ecdysozoa</taxon>
        <taxon>Arthropoda</taxon>
        <taxon>Chelicerata</taxon>
        <taxon>Arachnida</taxon>
        <taxon>Acari</taxon>
        <taxon>Parasitiformes</taxon>
        <taxon>Ixodida</taxon>
        <taxon>Ixodoidea</taxon>
        <taxon>Ixodidae</taxon>
        <taxon>Amblyomminae</taxon>
        <taxon>Amblyomma</taxon>
    </lineage>
</organism>